<proteinExistence type="predicted"/>
<organism evidence="1 2">
    <name type="scientific">Mesorhabditis spiculigera</name>
    <dbReference type="NCBI Taxonomy" id="96644"/>
    <lineage>
        <taxon>Eukaryota</taxon>
        <taxon>Metazoa</taxon>
        <taxon>Ecdysozoa</taxon>
        <taxon>Nematoda</taxon>
        <taxon>Chromadorea</taxon>
        <taxon>Rhabditida</taxon>
        <taxon>Rhabditina</taxon>
        <taxon>Rhabditomorpha</taxon>
        <taxon>Rhabditoidea</taxon>
        <taxon>Rhabditidae</taxon>
        <taxon>Mesorhabditinae</taxon>
        <taxon>Mesorhabditis</taxon>
    </lineage>
</organism>
<name>A0AA36CNL6_9BILA</name>
<sequence length="235" mass="26433">MIFVTICALLFGVAAEQSFMKWFGLEQGQTGPAARFPPLKQDVNFANREIRRYNSSADGEEQLSKVSQFFQLNEVARFDKDDSYYCYVCVDQQGLRFSPITLAGQVQNQMRVPSPPGCSTEKYGYEYLCQGPCILATYYQNGQFLGELRDCATSAAFKEIPEQDLRLYPSPPTRVIDLGSSIKVHASICRGNYCNGAEGAPQSLQASAAAVDTHPRDLKAEKKLRHRRAHHYVYY</sequence>
<protein>
    <submittedName>
        <fullName evidence="1">Uncharacterized protein</fullName>
    </submittedName>
</protein>
<dbReference type="Proteomes" id="UP001177023">
    <property type="component" value="Unassembled WGS sequence"/>
</dbReference>
<dbReference type="EMBL" id="CATQJA010002553">
    <property type="protein sequence ID" value="CAJ0571282.1"/>
    <property type="molecule type" value="Genomic_DNA"/>
</dbReference>
<comment type="caution">
    <text evidence="1">The sequence shown here is derived from an EMBL/GenBank/DDBJ whole genome shotgun (WGS) entry which is preliminary data.</text>
</comment>
<reference evidence="1" key="1">
    <citation type="submission" date="2023-06" db="EMBL/GenBank/DDBJ databases">
        <authorList>
            <person name="Delattre M."/>
        </authorList>
    </citation>
    <scope>NUCLEOTIDE SEQUENCE</scope>
    <source>
        <strain evidence="1">AF72</strain>
    </source>
</reference>
<dbReference type="AlphaFoldDB" id="A0AA36CNL6"/>
<gene>
    <name evidence="1" type="ORF">MSPICULIGERA_LOCUS9694</name>
</gene>
<evidence type="ECO:0000313" key="1">
    <source>
        <dbReference type="EMBL" id="CAJ0571282.1"/>
    </source>
</evidence>
<evidence type="ECO:0000313" key="2">
    <source>
        <dbReference type="Proteomes" id="UP001177023"/>
    </source>
</evidence>
<feature type="non-terminal residue" evidence="1">
    <location>
        <position position="1"/>
    </location>
</feature>
<accession>A0AA36CNL6</accession>
<keyword evidence="2" id="KW-1185">Reference proteome</keyword>